<evidence type="ECO:0000313" key="3">
    <source>
        <dbReference type="Proteomes" id="UP000306196"/>
    </source>
</evidence>
<proteinExistence type="predicted"/>
<dbReference type="RefSeq" id="WP_138086722.1">
    <property type="nucleotide sequence ID" value="NZ_VAUV01000009.1"/>
</dbReference>
<keyword evidence="3" id="KW-1185">Reference proteome</keyword>
<feature type="compositionally biased region" description="Low complexity" evidence="1">
    <location>
        <begin position="148"/>
        <end position="172"/>
    </location>
</feature>
<accession>A0A5R8KD05</accession>
<feature type="region of interest" description="Disordered" evidence="1">
    <location>
        <begin position="147"/>
        <end position="237"/>
    </location>
</feature>
<protein>
    <submittedName>
        <fullName evidence="2">Uncharacterized protein</fullName>
    </submittedName>
</protein>
<comment type="caution">
    <text evidence="2">The sequence shown here is derived from an EMBL/GenBank/DDBJ whole genome shotgun (WGS) entry which is preliminary data.</text>
</comment>
<feature type="compositionally biased region" description="Low complexity" evidence="1">
    <location>
        <begin position="180"/>
        <end position="197"/>
    </location>
</feature>
<sequence>MTPPRVIFFLFITVISTVAAAVVVVGQEFPAPTPYPVDRYEAGWNTNPFTLKTAAVATQKESFAKDLVLGSMYQVGLETTVVLVNAKTRERIRIVSTQADPNGMRIKSANILNSRRDSYAEIEKDGEIAILRYDDRLQKQLAAQNQVASNDPNGNGNPNAAAMNEAAAAAAARGQPVQKPPGAMGNNSANPNPNPNADITPLPGRNTPPQRRRLLTAPRSAPAPRPAPAPMPPPPSQ</sequence>
<dbReference type="OrthoDB" id="9829516at2"/>
<reference evidence="2 3" key="1">
    <citation type="submission" date="2019-05" db="EMBL/GenBank/DDBJ databases">
        <title>Verrucobacter flavum gen. nov., sp. nov. a new member of the family Verrucomicrobiaceae.</title>
        <authorList>
            <person name="Szuroczki S."/>
            <person name="Abbaszade G."/>
            <person name="Szabo A."/>
            <person name="Felfoldi T."/>
            <person name="Schumann P."/>
            <person name="Boka K."/>
            <person name="Keki Z."/>
            <person name="Toumi M."/>
            <person name="Toth E."/>
        </authorList>
    </citation>
    <scope>NUCLEOTIDE SEQUENCE [LARGE SCALE GENOMIC DNA]</scope>
    <source>
        <strain evidence="2 3">MG-N-17</strain>
    </source>
</reference>
<evidence type="ECO:0000256" key="1">
    <source>
        <dbReference type="SAM" id="MobiDB-lite"/>
    </source>
</evidence>
<feature type="compositionally biased region" description="Pro residues" evidence="1">
    <location>
        <begin position="221"/>
        <end position="237"/>
    </location>
</feature>
<name>A0A5R8KD05_9BACT</name>
<dbReference type="EMBL" id="VAUV01000009">
    <property type="protein sequence ID" value="TLD70127.1"/>
    <property type="molecule type" value="Genomic_DNA"/>
</dbReference>
<organism evidence="2 3">
    <name type="scientific">Phragmitibacter flavus</name>
    <dbReference type="NCBI Taxonomy" id="2576071"/>
    <lineage>
        <taxon>Bacteria</taxon>
        <taxon>Pseudomonadati</taxon>
        <taxon>Verrucomicrobiota</taxon>
        <taxon>Verrucomicrobiia</taxon>
        <taxon>Verrucomicrobiales</taxon>
        <taxon>Verrucomicrobiaceae</taxon>
        <taxon>Phragmitibacter</taxon>
    </lineage>
</organism>
<dbReference type="AlphaFoldDB" id="A0A5R8KD05"/>
<evidence type="ECO:0000313" key="2">
    <source>
        <dbReference type="EMBL" id="TLD70127.1"/>
    </source>
</evidence>
<gene>
    <name evidence="2" type="ORF">FEM03_13090</name>
</gene>
<dbReference type="Proteomes" id="UP000306196">
    <property type="component" value="Unassembled WGS sequence"/>
</dbReference>